<dbReference type="RefSeq" id="WP_310174635.1">
    <property type="nucleotide sequence ID" value="NZ_BAABHE010000002.1"/>
</dbReference>
<evidence type="ECO:0000259" key="1">
    <source>
        <dbReference type="Pfam" id="PF26354"/>
    </source>
</evidence>
<sequence length="149" mass="16954">MFPIPPPGSEDRERIIEEHKRCIGFMKGIPGNSIVRTESPGSVVGVHGGIHEDKQLAKVLVRMRAQQPGAHGGKLVAICLEPDKAWRIGQLSGIRGVPPKFVDDRIFDNEQDIQHEIFLMRLDQYPERDGMPEHFHEGWKRRDDNWATT</sequence>
<protein>
    <recommendedName>
        <fullName evidence="1">N,N-dimethylformamidase alpha subunit domain-containing protein</fullName>
    </recommendedName>
</protein>
<reference evidence="2 3" key="1">
    <citation type="submission" date="2023-07" db="EMBL/GenBank/DDBJ databases">
        <title>Sequencing the genomes of 1000 actinobacteria strains.</title>
        <authorList>
            <person name="Klenk H.-P."/>
        </authorList>
    </citation>
    <scope>NUCLEOTIDE SEQUENCE [LARGE SCALE GENOMIC DNA]</scope>
    <source>
        <strain evidence="2 3">DSM 22966</strain>
    </source>
</reference>
<dbReference type="Proteomes" id="UP001183794">
    <property type="component" value="Unassembled WGS sequence"/>
</dbReference>
<evidence type="ECO:0000313" key="2">
    <source>
        <dbReference type="EMBL" id="MDR7347920.1"/>
    </source>
</evidence>
<dbReference type="InterPro" id="IPR058713">
    <property type="entry name" value="DMF_alpha_dom"/>
</dbReference>
<organism evidence="2 3">
    <name type="scientific">Enteractinococcus fodinae</name>
    <dbReference type="NCBI Taxonomy" id="684663"/>
    <lineage>
        <taxon>Bacteria</taxon>
        <taxon>Bacillati</taxon>
        <taxon>Actinomycetota</taxon>
        <taxon>Actinomycetes</taxon>
        <taxon>Micrococcales</taxon>
        <taxon>Micrococcaceae</taxon>
    </lineage>
</organism>
<comment type="caution">
    <text evidence="2">The sequence shown here is derived from an EMBL/GenBank/DDBJ whole genome shotgun (WGS) entry which is preliminary data.</text>
</comment>
<feature type="domain" description="N,N-dimethylformamidase alpha subunit" evidence="1">
    <location>
        <begin position="52"/>
        <end position="125"/>
    </location>
</feature>
<name>A0ABU2B2U6_9MICC</name>
<accession>A0ABU2B2U6</accession>
<evidence type="ECO:0000313" key="3">
    <source>
        <dbReference type="Proteomes" id="UP001183794"/>
    </source>
</evidence>
<proteinExistence type="predicted"/>
<dbReference type="EMBL" id="JAVDYJ010000001">
    <property type="protein sequence ID" value="MDR7347920.1"/>
    <property type="molecule type" value="Genomic_DNA"/>
</dbReference>
<keyword evidence="3" id="KW-1185">Reference proteome</keyword>
<dbReference type="Pfam" id="PF26354">
    <property type="entry name" value="DMF_alpha"/>
    <property type="match status" value="1"/>
</dbReference>
<gene>
    <name evidence="2" type="ORF">J2S62_002177</name>
</gene>